<dbReference type="HOGENOM" id="CLU_2267953_0_0_1"/>
<protein>
    <submittedName>
        <fullName evidence="2">Uncharacterized protein</fullName>
    </submittedName>
</protein>
<accession>A0A0E0BH67</accession>
<evidence type="ECO:0000313" key="2">
    <source>
        <dbReference type="EnsemblPlants" id="OGLUM11G07770.1"/>
    </source>
</evidence>
<keyword evidence="1" id="KW-0472">Membrane</keyword>
<dbReference type="Proteomes" id="UP000026961">
    <property type="component" value="Chromosome 11"/>
</dbReference>
<sequence length="103" mass="11128">MVDGGGPRRARLSGAIEDSGRFFMISGGAFIARRRPRSRAFAVVGAVGSFARLCFIVYCLLFSFCSYKVPNIASNNGVSTGTFFCVTSEGEHSNDQSHESLIH</sequence>
<proteinExistence type="predicted"/>
<keyword evidence="1" id="KW-0812">Transmembrane</keyword>
<keyword evidence="3" id="KW-1185">Reference proteome</keyword>
<dbReference type="Gramene" id="OGLUM11G07770.1">
    <property type="protein sequence ID" value="OGLUM11G07770.1"/>
    <property type="gene ID" value="OGLUM11G07770"/>
</dbReference>
<keyword evidence="1" id="KW-1133">Transmembrane helix</keyword>
<feature type="transmembrane region" description="Helical" evidence="1">
    <location>
        <begin position="40"/>
        <end position="64"/>
    </location>
</feature>
<evidence type="ECO:0000313" key="3">
    <source>
        <dbReference type="Proteomes" id="UP000026961"/>
    </source>
</evidence>
<name>A0A0E0BH67_9ORYZ</name>
<dbReference type="EnsemblPlants" id="OGLUM11G07770.1">
    <property type="protein sequence ID" value="OGLUM11G07770.1"/>
    <property type="gene ID" value="OGLUM11G07770"/>
</dbReference>
<organism evidence="2">
    <name type="scientific">Oryza glumipatula</name>
    <dbReference type="NCBI Taxonomy" id="40148"/>
    <lineage>
        <taxon>Eukaryota</taxon>
        <taxon>Viridiplantae</taxon>
        <taxon>Streptophyta</taxon>
        <taxon>Embryophyta</taxon>
        <taxon>Tracheophyta</taxon>
        <taxon>Spermatophyta</taxon>
        <taxon>Magnoliopsida</taxon>
        <taxon>Liliopsida</taxon>
        <taxon>Poales</taxon>
        <taxon>Poaceae</taxon>
        <taxon>BOP clade</taxon>
        <taxon>Oryzoideae</taxon>
        <taxon>Oryzeae</taxon>
        <taxon>Oryzinae</taxon>
        <taxon>Oryza</taxon>
    </lineage>
</organism>
<evidence type="ECO:0000256" key="1">
    <source>
        <dbReference type="SAM" id="Phobius"/>
    </source>
</evidence>
<reference evidence="2" key="1">
    <citation type="submission" date="2015-04" db="UniProtKB">
        <authorList>
            <consortium name="EnsemblPlants"/>
        </authorList>
    </citation>
    <scope>IDENTIFICATION</scope>
</reference>
<reference evidence="2" key="2">
    <citation type="submission" date="2018-05" db="EMBL/GenBank/DDBJ databases">
        <title>OgluRS3 (Oryza glumaepatula Reference Sequence Version 3).</title>
        <authorList>
            <person name="Zhang J."/>
            <person name="Kudrna D."/>
            <person name="Lee S."/>
            <person name="Talag J."/>
            <person name="Welchert J."/>
            <person name="Wing R.A."/>
        </authorList>
    </citation>
    <scope>NUCLEOTIDE SEQUENCE [LARGE SCALE GENOMIC DNA]</scope>
</reference>
<dbReference type="AlphaFoldDB" id="A0A0E0BH67"/>